<dbReference type="AlphaFoldDB" id="A0A068NP87"/>
<name>A0A068NP87_FIMGI</name>
<sequence length="150" mass="17321">MQLIYMFKGLELAPAAVQRIVAQVPESAYDSKRDPERFTFREAIAHLADWEPINIDRLRQGVENPGCTVPGYDEGQRAIDLNYAVLDPKQQAEQFAKDRKATLAYLKTLSDEDWAKVYYHSERGRQTVLEQAIAILGHDMYHLEQFTEYL</sequence>
<dbReference type="Gene3D" id="1.20.120.450">
    <property type="entry name" value="dinb family like domain"/>
    <property type="match status" value="1"/>
</dbReference>
<keyword evidence="3" id="KW-1185">Reference proteome</keyword>
<proteinExistence type="predicted"/>
<dbReference type="InterPro" id="IPR034660">
    <property type="entry name" value="DinB/YfiT-like"/>
</dbReference>
<dbReference type="KEGG" id="fgi:OP10G_1819"/>
<evidence type="ECO:0000313" key="2">
    <source>
        <dbReference type="EMBL" id="AIE85187.1"/>
    </source>
</evidence>
<dbReference type="Proteomes" id="UP000027982">
    <property type="component" value="Chromosome"/>
</dbReference>
<dbReference type="EMBL" id="CP007139">
    <property type="protein sequence ID" value="AIE85187.1"/>
    <property type="molecule type" value="Genomic_DNA"/>
</dbReference>
<evidence type="ECO:0000259" key="1">
    <source>
        <dbReference type="Pfam" id="PF12867"/>
    </source>
</evidence>
<accession>A0A068NP87</accession>
<dbReference type="Pfam" id="PF12867">
    <property type="entry name" value="DinB_2"/>
    <property type="match status" value="1"/>
</dbReference>
<dbReference type="eggNOG" id="COG2318">
    <property type="taxonomic scope" value="Bacteria"/>
</dbReference>
<dbReference type="HOGENOM" id="CLU_105789_3_1_0"/>
<organism evidence="2 3">
    <name type="scientific">Fimbriimonas ginsengisoli Gsoil 348</name>
    <dbReference type="NCBI Taxonomy" id="661478"/>
    <lineage>
        <taxon>Bacteria</taxon>
        <taxon>Bacillati</taxon>
        <taxon>Armatimonadota</taxon>
        <taxon>Fimbriimonadia</taxon>
        <taxon>Fimbriimonadales</taxon>
        <taxon>Fimbriimonadaceae</taxon>
        <taxon>Fimbriimonas</taxon>
    </lineage>
</organism>
<dbReference type="OrthoDB" id="9804977at2"/>
<feature type="domain" description="DinB-like" evidence="1">
    <location>
        <begin position="10"/>
        <end position="145"/>
    </location>
</feature>
<dbReference type="InterPro" id="IPR024775">
    <property type="entry name" value="DinB-like"/>
</dbReference>
<protein>
    <recommendedName>
        <fullName evidence="1">DinB-like domain-containing protein</fullName>
    </recommendedName>
</protein>
<evidence type="ECO:0000313" key="3">
    <source>
        <dbReference type="Proteomes" id="UP000027982"/>
    </source>
</evidence>
<reference evidence="2 3" key="1">
    <citation type="journal article" date="2014" name="PLoS ONE">
        <title>The first complete genome sequence of the class fimbriimonadia in the phylum armatimonadetes.</title>
        <authorList>
            <person name="Hu Z.Y."/>
            <person name="Wang Y.Z."/>
            <person name="Im W.T."/>
            <person name="Wang S.Y."/>
            <person name="Zhao G.P."/>
            <person name="Zheng H.J."/>
            <person name="Quan Z.X."/>
        </authorList>
    </citation>
    <scope>NUCLEOTIDE SEQUENCE [LARGE SCALE GENOMIC DNA]</scope>
    <source>
        <strain evidence="2">Gsoil 348</strain>
    </source>
</reference>
<gene>
    <name evidence="2" type="ORF">OP10G_1819</name>
</gene>
<dbReference type="RefSeq" id="WP_025226224.1">
    <property type="nucleotide sequence ID" value="NZ_CP007139.1"/>
</dbReference>
<dbReference type="SUPFAM" id="SSF109854">
    <property type="entry name" value="DinB/YfiT-like putative metalloenzymes"/>
    <property type="match status" value="1"/>
</dbReference>